<protein>
    <submittedName>
        <fullName evidence="7">WD repeat-containing protein 31</fullName>
    </submittedName>
</protein>
<keyword evidence="1 5" id="KW-0853">WD repeat</keyword>
<accession>S9V151</accession>
<feature type="region of interest" description="Disordered" evidence="6">
    <location>
        <begin position="1"/>
        <end position="57"/>
    </location>
</feature>
<evidence type="ECO:0000256" key="6">
    <source>
        <dbReference type="SAM" id="MobiDB-lite"/>
    </source>
</evidence>
<evidence type="ECO:0000256" key="1">
    <source>
        <dbReference type="ARBA" id="ARBA00022574"/>
    </source>
</evidence>
<keyword evidence="4" id="KW-0687">Ribonucleoprotein</keyword>
<dbReference type="PRINTS" id="PR00320">
    <property type="entry name" value="GPROTEINBRPT"/>
</dbReference>
<feature type="compositionally biased region" description="Polar residues" evidence="6">
    <location>
        <begin position="1"/>
        <end position="11"/>
    </location>
</feature>
<evidence type="ECO:0000313" key="7">
    <source>
        <dbReference type="EMBL" id="EPY36837.1"/>
    </source>
</evidence>
<dbReference type="GO" id="GO:0005840">
    <property type="term" value="C:ribosome"/>
    <property type="evidence" value="ECO:0007669"/>
    <property type="project" value="UniProtKB-KW"/>
</dbReference>
<sequence length="437" mass="47944">MGGSCTKSSNDIVEDKARNPKRNAYTEKNKEAPISPVDQKGIEENTTAKPAPPDTIPSKVIVPATERFDVIHEIEALQHTMKPTVSVVPSSLLHPSFRQFTPMFAEGTAALSVASCKNANAPQQVLVGGEDCSIALLNYETGHVIRRWVHAHGRDVNVITRPLENGCFATGSRDKAVKVWSLTQDDSIADLEGHSLNVTSVDMHPDSTLVVSGSKDNTVRLWDVNRKEELYCGDIKLNLVHFVRFVPTVNCVAQGGEDLTLRLWDVRSGAGGKDLSLSCTLEGLDYYPTCCEIVESQPHCILTGHNGVNGCGSYICEWDLRMQKCLRMYLGHKETVTALRGGSSFYGTDRFFSVSQDNVIGSWHLEKDASVEEVHRPEANGVSVLEGRMTSMECEENGDLITTHASGCVVVYRPLGKDSVPSQRYRYIGVMPENCAS</sequence>
<dbReference type="PANTHER" id="PTHR19869">
    <property type="entry name" value="SPERMATID WD-REPEAT PROTEIN"/>
    <property type="match status" value="1"/>
</dbReference>
<dbReference type="PROSITE" id="PS50082">
    <property type="entry name" value="WD_REPEATS_2"/>
    <property type="match status" value="3"/>
</dbReference>
<organism evidence="7 8">
    <name type="scientific">Strigomonas culicis</name>
    <dbReference type="NCBI Taxonomy" id="28005"/>
    <lineage>
        <taxon>Eukaryota</taxon>
        <taxon>Discoba</taxon>
        <taxon>Euglenozoa</taxon>
        <taxon>Kinetoplastea</taxon>
        <taxon>Metakinetoplastina</taxon>
        <taxon>Trypanosomatida</taxon>
        <taxon>Trypanosomatidae</taxon>
        <taxon>Strigomonadinae</taxon>
        <taxon>Strigomonas</taxon>
    </lineage>
</organism>
<dbReference type="AlphaFoldDB" id="S9V151"/>
<dbReference type="InterPro" id="IPR001680">
    <property type="entry name" value="WD40_rpt"/>
</dbReference>
<evidence type="ECO:0000256" key="4">
    <source>
        <dbReference type="ARBA" id="ARBA00023274"/>
    </source>
</evidence>
<dbReference type="InterPro" id="IPR019775">
    <property type="entry name" value="WD40_repeat_CS"/>
</dbReference>
<evidence type="ECO:0000256" key="2">
    <source>
        <dbReference type="ARBA" id="ARBA00022737"/>
    </source>
</evidence>
<reference evidence="7 8" key="1">
    <citation type="journal article" date="2013" name="PLoS ONE">
        <title>Predicting the Proteins of Angomonas deanei, Strigomonas culicis and Their Respective Endosymbionts Reveals New Aspects of the Trypanosomatidae Family.</title>
        <authorList>
            <person name="Motta M.C."/>
            <person name="Martins A.C."/>
            <person name="de Souza S.S."/>
            <person name="Catta-Preta C.M."/>
            <person name="Silva R."/>
            <person name="Klein C.C."/>
            <person name="de Almeida L.G."/>
            <person name="de Lima Cunha O."/>
            <person name="Ciapina L.P."/>
            <person name="Brocchi M."/>
            <person name="Colabardini A.C."/>
            <person name="de Araujo Lima B."/>
            <person name="Machado C.R."/>
            <person name="de Almeida Soares C.M."/>
            <person name="Probst C.M."/>
            <person name="de Menezes C.B."/>
            <person name="Thompson C.E."/>
            <person name="Bartholomeu D.C."/>
            <person name="Gradia D.F."/>
            <person name="Pavoni D.P."/>
            <person name="Grisard E.C."/>
            <person name="Fantinatti-Garboggini F."/>
            <person name="Marchini F.K."/>
            <person name="Rodrigues-Luiz G.F."/>
            <person name="Wagner G."/>
            <person name="Goldman G.H."/>
            <person name="Fietto J.L."/>
            <person name="Elias M.C."/>
            <person name="Goldman M.H."/>
            <person name="Sagot M.F."/>
            <person name="Pereira M."/>
            <person name="Stoco P.H."/>
            <person name="de Mendonca-Neto R.P."/>
            <person name="Teixeira S.M."/>
            <person name="Maciel T.E."/>
            <person name="de Oliveira Mendes T.A."/>
            <person name="Urmenyi T.P."/>
            <person name="de Souza W."/>
            <person name="Schenkman S."/>
            <person name="de Vasconcelos A.T."/>
        </authorList>
    </citation>
    <scope>NUCLEOTIDE SEQUENCE [LARGE SCALE GENOMIC DNA]</scope>
</reference>
<keyword evidence="8" id="KW-1185">Reference proteome</keyword>
<dbReference type="EMBL" id="ATMH01000382">
    <property type="protein sequence ID" value="EPY36837.1"/>
    <property type="molecule type" value="Genomic_DNA"/>
</dbReference>
<keyword evidence="3" id="KW-0689">Ribosomal protein</keyword>
<comment type="caution">
    <text evidence="7">The sequence shown here is derived from an EMBL/GenBank/DDBJ whole genome shotgun (WGS) entry which is preliminary data.</text>
</comment>
<dbReference type="SMART" id="SM00320">
    <property type="entry name" value="WD40"/>
    <property type="match status" value="4"/>
</dbReference>
<feature type="compositionally biased region" description="Basic and acidic residues" evidence="6">
    <location>
        <begin position="13"/>
        <end position="31"/>
    </location>
</feature>
<dbReference type="PROSITE" id="PS00678">
    <property type="entry name" value="WD_REPEATS_1"/>
    <property type="match status" value="1"/>
</dbReference>
<dbReference type="Gene3D" id="2.130.10.10">
    <property type="entry name" value="YVTN repeat-like/Quinoprotein amine dehydrogenase"/>
    <property type="match status" value="2"/>
</dbReference>
<feature type="repeat" description="WD" evidence="5">
    <location>
        <begin position="149"/>
        <end position="190"/>
    </location>
</feature>
<name>S9V151_9TRYP</name>
<dbReference type="Pfam" id="PF00400">
    <property type="entry name" value="WD40"/>
    <property type="match status" value="2"/>
</dbReference>
<feature type="repeat" description="WD" evidence="5">
    <location>
        <begin position="191"/>
        <end position="232"/>
    </location>
</feature>
<dbReference type="OrthoDB" id="6262491at2759"/>
<dbReference type="SUPFAM" id="SSF50978">
    <property type="entry name" value="WD40 repeat-like"/>
    <property type="match status" value="1"/>
</dbReference>
<dbReference type="InterPro" id="IPR036322">
    <property type="entry name" value="WD40_repeat_dom_sf"/>
</dbReference>
<keyword evidence="2" id="KW-0677">Repeat</keyword>
<dbReference type="InterPro" id="IPR020472">
    <property type="entry name" value="WD40_PAC1"/>
</dbReference>
<gene>
    <name evidence="7" type="ORF">STCU_00382</name>
</gene>
<evidence type="ECO:0000256" key="5">
    <source>
        <dbReference type="PROSITE-ProRule" id="PRU00221"/>
    </source>
</evidence>
<evidence type="ECO:0000313" key="8">
    <source>
        <dbReference type="Proteomes" id="UP000015354"/>
    </source>
</evidence>
<dbReference type="PROSITE" id="PS50294">
    <property type="entry name" value="WD_REPEATS_REGION"/>
    <property type="match status" value="1"/>
</dbReference>
<dbReference type="InterPro" id="IPR015943">
    <property type="entry name" value="WD40/YVTN_repeat-like_dom_sf"/>
</dbReference>
<dbReference type="InterPro" id="IPR040066">
    <property type="entry name" value="WDR31"/>
</dbReference>
<feature type="repeat" description="WD" evidence="5">
    <location>
        <begin position="240"/>
        <end position="269"/>
    </location>
</feature>
<dbReference type="GO" id="GO:1990904">
    <property type="term" value="C:ribonucleoprotein complex"/>
    <property type="evidence" value="ECO:0007669"/>
    <property type="project" value="UniProtKB-KW"/>
</dbReference>
<evidence type="ECO:0000256" key="3">
    <source>
        <dbReference type="ARBA" id="ARBA00022980"/>
    </source>
</evidence>
<proteinExistence type="predicted"/>
<dbReference type="Proteomes" id="UP000015354">
    <property type="component" value="Unassembled WGS sequence"/>
</dbReference>
<dbReference type="PANTHER" id="PTHR19869:SF1">
    <property type="entry name" value="WD REPEAT-CONTAINING PROTEIN 31"/>
    <property type="match status" value="1"/>
</dbReference>